<evidence type="ECO:0000259" key="4">
    <source>
        <dbReference type="PROSITE" id="PS51166"/>
    </source>
</evidence>
<name>A0AA36DHG9_9BILA</name>
<dbReference type="Gene3D" id="2.60.40.10">
    <property type="entry name" value="Immunoglobulins"/>
    <property type="match status" value="1"/>
</dbReference>
<dbReference type="SMART" id="SM01065">
    <property type="entry name" value="CBM_2"/>
    <property type="match status" value="1"/>
</dbReference>
<keyword evidence="2" id="KW-0378">Hydrolase</keyword>
<dbReference type="InterPro" id="IPR002044">
    <property type="entry name" value="CBM20"/>
</dbReference>
<feature type="non-terminal residue" evidence="6">
    <location>
        <position position="690"/>
    </location>
</feature>
<dbReference type="PROSITE" id="PS51166">
    <property type="entry name" value="CBM20"/>
    <property type="match status" value="1"/>
</dbReference>
<dbReference type="PANTHER" id="PTHR22958">
    <property type="entry name" value="GLYCEROPHOSPHORYL DIESTER PHOSPHODIESTERASE"/>
    <property type="match status" value="1"/>
</dbReference>
<comment type="caution">
    <text evidence="6">The sequence shown here is derived from an EMBL/GenBank/DDBJ whole genome shotgun (WGS) entry which is preliminary data.</text>
</comment>
<dbReference type="InterPro" id="IPR013784">
    <property type="entry name" value="Carb-bd-like_fold"/>
</dbReference>
<evidence type="ECO:0000313" key="7">
    <source>
        <dbReference type="Proteomes" id="UP001177023"/>
    </source>
</evidence>
<keyword evidence="7" id="KW-1185">Reference proteome</keyword>
<feature type="domain" description="CBM20" evidence="4">
    <location>
        <begin position="9"/>
        <end position="125"/>
    </location>
</feature>
<evidence type="ECO:0000256" key="3">
    <source>
        <dbReference type="SAM" id="MobiDB-lite"/>
    </source>
</evidence>
<dbReference type="Proteomes" id="UP001177023">
    <property type="component" value="Unassembled WGS sequence"/>
</dbReference>
<dbReference type="Pfam" id="PF00686">
    <property type="entry name" value="CBM_20"/>
    <property type="match status" value="1"/>
</dbReference>
<accession>A0AA36DHG9</accession>
<dbReference type="GO" id="GO:2001070">
    <property type="term" value="F:starch binding"/>
    <property type="evidence" value="ECO:0007669"/>
    <property type="project" value="InterPro"/>
</dbReference>
<comment type="similarity">
    <text evidence="1">Belongs to the glycerophosphoryl diester phosphodiesterase family.</text>
</comment>
<dbReference type="InterPro" id="IPR057506">
    <property type="entry name" value="C2_GPCPD1"/>
</dbReference>
<proteinExistence type="inferred from homology"/>
<dbReference type="PANTHER" id="PTHR22958:SF42">
    <property type="entry name" value="GLYCEROPHOSPHOCHOLINE PHOSPHODIESTERASE GPCPD1 HOMOLOG 2-RELATED"/>
    <property type="match status" value="1"/>
</dbReference>
<dbReference type="PROSITE" id="PS51704">
    <property type="entry name" value="GP_PDE"/>
    <property type="match status" value="1"/>
</dbReference>
<dbReference type="AlphaFoldDB" id="A0AA36DHG9"/>
<feature type="domain" description="GP-PDE" evidence="5">
    <location>
        <begin position="330"/>
        <end position="638"/>
    </location>
</feature>
<evidence type="ECO:0000256" key="2">
    <source>
        <dbReference type="ARBA" id="ARBA00022801"/>
    </source>
</evidence>
<evidence type="ECO:0000313" key="6">
    <source>
        <dbReference type="EMBL" id="CAJ0587222.1"/>
    </source>
</evidence>
<dbReference type="InterPro" id="IPR017946">
    <property type="entry name" value="PLC-like_Pdiesterase_TIM-brl"/>
</dbReference>
<dbReference type="GO" id="GO:0047389">
    <property type="term" value="F:glycerophosphocholine phosphodiesterase activity"/>
    <property type="evidence" value="ECO:0007669"/>
    <property type="project" value="TreeGrafter"/>
</dbReference>
<dbReference type="SUPFAM" id="SSF49452">
    <property type="entry name" value="Starch-binding domain-like"/>
    <property type="match status" value="1"/>
</dbReference>
<dbReference type="Gene3D" id="3.20.20.190">
    <property type="entry name" value="Phosphatidylinositol (PI) phosphodiesterase"/>
    <property type="match status" value="1"/>
</dbReference>
<dbReference type="InterPro" id="IPR051578">
    <property type="entry name" value="GDPD"/>
</dbReference>
<dbReference type="Pfam" id="PF25329">
    <property type="entry name" value="C2_GDE1"/>
    <property type="match status" value="1"/>
</dbReference>
<dbReference type="EMBL" id="CATQJA010002709">
    <property type="protein sequence ID" value="CAJ0587222.1"/>
    <property type="molecule type" value="Genomic_DNA"/>
</dbReference>
<dbReference type="GO" id="GO:0046475">
    <property type="term" value="P:glycerophospholipid catabolic process"/>
    <property type="evidence" value="ECO:0007669"/>
    <property type="project" value="TreeGrafter"/>
</dbReference>
<dbReference type="SUPFAM" id="SSF51695">
    <property type="entry name" value="PLC-like phosphodiesterases"/>
    <property type="match status" value="1"/>
</dbReference>
<gene>
    <name evidence="6" type="ORF">MSPICULIGERA_LOCUS25199</name>
</gene>
<protein>
    <recommendedName>
        <fullName evidence="8">Glycerophosphocholine phosphodiesterase GPCPD1</fullName>
    </recommendedName>
</protein>
<feature type="region of interest" description="Disordered" evidence="3">
    <location>
        <begin position="654"/>
        <end position="676"/>
    </location>
</feature>
<dbReference type="Pfam" id="PF03009">
    <property type="entry name" value="GDPD"/>
    <property type="match status" value="1"/>
</dbReference>
<evidence type="ECO:0000259" key="5">
    <source>
        <dbReference type="PROSITE" id="PS51704"/>
    </source>
</evidence>
<evidence type="ECO:0008006" key="8">
    <source>
        <dbReference type="Google" id="ProtNLM"/>
    </source>
</evidence>
<dbReference type="InterPro" id="IPR030395">
    <property type="entry name" value="GP_PDE_dom"/>
</dbReference>
<reference evidence="6" key="1">
    <citation type="submission" date="2023-06" db="EMBL/GenBank/DDBJ databases">
        <authorList>
            <person name="Delattre M."/>
        </authorList>
    </citation>
    <scope>NUCLEOTIDE SEQUENCE</scope>
    <source>
        <strain evidence="6">AF72</strain>
    </source>
</reference>
<evidence type="ECO:0000256" key="1">
    <source>
        <dbReference type="ARBA" id="ARBA00007277"/>
    </source>
</evidence>
<dbReference type="FunFam" id="3.20.20.190:FF:000032">
    <property type="entry name" value="Glycerophosphoryl diester phosphodiesterase, putative"/>
    <property type="match status" value="1"/>
</dbReference>
<sequence>MASSADVGSGPPQKIRLRFTVETDELGEDEALFVVGSVPELGMWEPADALALLRCPDTRRWIGSIETSEIEVKFRYFSAYNLCSETATRLIVSRWESFLQPRSCMMQIAARDGEARAQVVDIFGFYAGRRLLSDGWLQYEDENAVFIRIHGKALKFYNKQERKNCQIKCTPLDVRRKMAPSTLPASAAVDEEMDDDSNDMPLTDYPSHSVSLVAVLSSDKSSFRRQKEQGVVFNNLKDYVVFKTHSVAVDYLAFLLEVFSEEGKRIGACYAMPASLEDTFGRTGLPIVNSQLRPIGQIMVEYLFVRNLRRPHLSQTMEVSFCHHWKKRGAIEVGHRGMGNSYTKMAQVRENTVHSLNQAARNGADFVEFDVQMTKDKKAVIYHDFHVLVSVAKRLSADVDLDTLDDDDLKKLDFQEMPLKDLKLSQLRLLMMNHLKYDKIAEAKKLCGDDFEEADHRPFPLLSDALVRVDIDVGFNIEVKYPMMQADGTHECDNYFERNEFVDYVLADVLKYAGQRRIMFSSFDPDICSLIALKQNRYPCSFLCIGDTQRYVPFTDQRTSTSMTAVNFASGIDLLGVNFNSEDLLKDPLPVLRANELGLVTFVWGDDLDRKDICHYFKRELGVDGVIYDRIGEEERRRNVFIVEREQKRALFKYETGGQASGSSTPRARSPDSGMGQFNLSTGSFVSGIF</sequence>
<dbReference type="InterPro" id="IPR013783">
    <property type="entry name" value="Ig-like_fold"/>
</dbReference>
<organism evidence="6 7">
    <name type="scientific">Mesorhabditis spiculigera</name>
    <dbReference type="NCBI Taxonomy" id="96644"/>
    <lineage>
        <taxon>Eukaryota</taxon>
        <taxon>Metazoa</taxon>
        <taxon>Ecdysozoa</taxon>
        <taxon>Nematoda</taxon>
        <taxon>Chromadorea</taxon>
        <taxon>Rhabditida</taxon>
        <taxon>Rhabditina</taxon>
        <taxon>Rhabditomorpha</taxon>
        <taxon>Rhabditoidea</taxon>
        <taxon>Rhabditidae</taxon>
        <taxon>Mesorhabditinae</taxon>
        <taxon>Mesorhabditis</taxon>
    </lineage>
</organism>